<dbReference type="PROSITE" id="PS51284">
    <property type="entry name" value="DOC"/>
    <property type="match status" value="1"/>
</dbReference>
<dbReference type="InterPro" id="IPR001054">
    <property type="entry name" value="A/G_cyclase"/>
</dbReference>
<protein>
    <submittedName>
        <fullName evidence="10">APC10 protein</fullName>
    </submittedName>
</protein>
<dbReference type="InterPro" id="IPR008979">
    <property type="entry name" value="Galactose-bd-like_sf"/>
</dbReference>
<reference evidence="10" key="1">
    <citation type="submission" date="2021-02" db="EMBL/GenBank/DDBJ databases">
        <authorList>
            <person name="Dougan E. K."/>
            <person name="Rhodes N."/>
            <person name="Thang M."/>
            <person name="Chan C."/>
        </authorList>
    </citation>
    <scope>NUCLEOTIDE SEQUENCE</scope>
</reference>
<proteinExistence type="inferred from homology"/>
<feature type="region of interest" description="Disordered" evidence="6">
    <location>
        <begin position="299"/>
        <end position="381"/>
    </location>
</feature>
<feature type="transmembrane region" description="Helical" evidence="7">
    <location>
        <begin position="593"/>
        <end position="614"/>
    </location>
</feature>
<evidence type="ECO:0000313" key="10">
    <source>
        <dbReference type="EMBL" id="CAE7362140.1"/>
    </source>
</evidence>
<dbReference type="SMART" id="SM01337">
    <property type="entry name" value="APC10"/>
    <property type="match status" value="1"/>
</dbReference>
<feature type="transmembrane region" description="Helical" evidence="7">
    <location>
        <begin position="123"/>
        <end position="141"/>
    </location>
</feature>
<dbReference type="CDD" id="cd07302">
    <property type="entry name" value="CHD"/>
    <property type="match status" value="1"/>
</dbReference>
<dbReference type="GO" id="GO:0005680">
    <property type="term" value="C:anaphase-promoting complex"/>
    <property type="evidence" value="ECO:0007669"/>
    <property type="project" value="InterPro"/>
</dbReference>
<organism evidence="10 11">
    <name type="scientific">Symbiodinium pilosum</name>
    <name type="common">Dinoflagellate</name>
    <dbReference type="NCBI Taxonomy" id="2952"/>
    <lineage>
        <taxon>Eukaryota</taxon>
        <taxon>Sar</taxon>
        <taxon>Alveolata</taxon>
        <taxon>Dinophyceae</taxon>
        <taxon>Suessiales</taxon>
        <taxon>Symbiodiniaceae</taxon>
        <taxon>Symbiodinium</taxon>
    </lineage>
</organism>
<evidence type="ECO:0000256" key="3">
    <source>
        <dbReference type="ARBA" id="ARBA00022776"/>
    </source>
</evidence>
<dbReference type="Gene3D" id="3.30.70.1230">
    <property type="entry name" value="Nucleotide cyclase"/>
    <property type="match status" value="1"/>
</dbReference>
<dbReference type="Proteomes" id="UP000649617">
    <property type="component" value="Unassembled WGS sequence"/>
</dbReference>
<dbReference type="SUPFAM" id="SSF49785">
    <property type="entry name" value="Galactose-binding domain-like"/>
    <property type="match status" value="1"/>
</dbReference>
<dbReference type="SUPFAM" id="SSF55073">
    <property type="entry name" value="Nucleotide cyclase"/>
    <property type="match status" value="1"/>
</dbReference>
<keyword evidence="3" id="KW-0498">Mitosis</keyword>
<evidence type="ECO:0000256" key="4">
    <source>
        <dbReference type="ARBA" id="ARBA00022786"/>
    </source>
</evidence>
<evidence type="ECO:0000259" key="9">
    <source>
        <dbReference type="PROSITE" id="PS51284"/>
    </source>
</evidence>
<dbReference type="InterPro" id="IPR004939">
    <property type="entry name" value="APC_su10/DOC_dom"/>
</dbReference>
<dbReference type="PANTHER" id="PTHR12936:SF0">
    <property type="entry name" value="ANAPHASE-PROMOTING COMPLEX SUBUNIT 10"/>
    <property type="match status" value="1"/>
</dbReference>
<evidence type="ECO:0000313" key="11">
    <source>
        <dbReference type="Proteomes" id="UP000649617"/>
    </source>
</evidence>
<comment type="caution">
    <text evidence="10">The sequence shown here is derived from an EMBL/GenBank/DDBJ whole genome shotgun (WGS) entry which is preliminary data.</text>
</comment>
<feature type="transmembrane region" description="Helical" evidence="7">
    <location>
        <begin position="429"/>
        <end position="448"/>
    </location>
</feature>
<keyword evidence="7" id="KW-0472">Membrane</keyword>
<keyword evidence="2" id="KW-0132">Cell division</keyword>
<dbReference type="AlphaFoldDB" id="A0A812PGP6"/>
<dbReference type="SMART" id="SM00044">
    <property type="entry name" value="CYCc"/>
    <property type="match status" value="1"/>
</dbReference>
<keyword evidence="5" id="KW-0131">Cell cycle</keyword>
<dbReference type="EMBL" id="CAJNIZ010014446">
    <property type="protein sequence ID" value="CAE7362140.1"/>
    <property type="molecule type" value="Genomic_DNA"/>
</dbReference>
<dbReference type="Gene3D" id="2.60.120.260">
    <property type="entry name" value="Galactose-binding domain-like"/>
    <property type="match status" value="1"/>
</dbReference>
<evidence type="ECO:0000256" key="6">
    <source>
        <dbReference type="SAM" id="MobiDB-lite"/>
    </source>
</evidence>
<dbReference type="Pfam" id="PF00211">
    <property type="entry name" value="Guanylate_cyc"/>
    <property type="match status" value="1"/>
</dbReference>
<evidence type="ECO:0000256" key="1">
    <source>
        <dbReference type="ARBA" id="ARBA00006762"/>
    </source>
</evidence>
<dbReference type="CDD" id="cd08366">
    <property type="entry name" value="APC10"/>
    <property type="match status" value="1"/>
</dbReference>
<dbReference type="PROSITE" id="PS50125">
    <property type="entry name" value="GUANYLATE_CYCLASE_2"/>
    <property type="match status" value="1"/>
</dbReference>
<feature type="transmembrane region" description="Helical" evidence="7">
    <location>
        <begin position="63"/>
        <end position="83"/>
    </location>
</feature>
<dbReference type="GO" id="GO:0035556">
    <property type="term" value="P:intracellular signal transduction"/>
    <property type="evidence" value="ECO:0007669"/>
    <property type="project" value="InterPro"/>
</dbReference>
<sequence length="1208" mass="135236">MADFQPLSATAMNHLGRILQGQFGQMQDSLGEPVPSSPQGRRQLREPVDLADLGTKKDCIHRLVENQCFVGGFMILTLFALFVPDLDLLLGTAQSQQVLSVIMTVACFLFFFEIVVQCFGKKAYVFGAYFWLDVIALISLLPDTWLFKAVFESNQAFVAGRSSRLARLLRIASRSSKATRLNRLTRIVRVAALMPRLGKVCSKKVKVNDTNRVLDKKLRRVFNFLDTDMDGLIPRIAVPSVVAKLKAGDASDEQSVALVNLMKSKVASTLGAMRRLGKAPKSEHISEGARSKAMLDFDFAPESPSHSQATSGPGAVDVLSPTPCCSEHPESIPPKPESSHASPRRRSPLSRAHTVQAKMKVSLASSTASQLTKQTPEEEEEDVGMIDFQVFKELMLEDKWVEEKLRRSCEQQLKQASNMKNLTSRHAEYVAVQVALGVLALLFVLNIIEPTVTNNSALRGLGFCDNLVQTEFPDLTDHAEVPELVKEQVEVWLHAMERSIGTRSLLYLDLDKKVYCNEISSGDSCLDVSYFKGPRRVLNDLDDDVRNTGIRQVDLVLLRFPDFSDSEVSEEELELRTTAIAVMFDRGRTATEAWMSLLTTASVIVIILAGIVLLTRDLTFLSHHLLRPLRDLADDMESIAQFAGVGSEEEAGGEPETSEVLLIRRTFDNMKKAVRSWGKYVPLPVVQLLLRDGEEAKLEVKEREVTMFFSDIANFTTIVESIEPAACLLLLSRYFNDMSKVIDDHSGVVLEFIGDAIQCVYGAPLENDRHPTLAVEAALRMLGALRRIKDWCRDHRLPEVNIRCGIHTGRVLVGNMGFSSRMKYGIVGEESTIAGKLEELNKTYKTRILISESTYEMLDPTEFFIRPVDFVYLRQVHEATSEPVYEVMPLKTKKPSSPLKRILSLHAEAIYEYRRKEFASAARKFEQVNTILADFNGEDDVPSSLMTKRCATLAEVPPPNEWAVLICLAPDFRPLKMSSLEPYKGNLLQLFQRQKMSDTAQAGLGLEVGFILIVDDEFRDLGPEAAWSLSSAKQGNGVEQLRDGSTDTFWQSDGPQPHLINIQFQRKVKVSEICFYVCFKIDESYTPSRISVRIGTAHHDLQEVQVVELKEPDGWITIPLAKSSFRPLELPASCTLRDPEMSGAREFVRTHFIQLAVLTNHQNGRDTHIRQIKVLGPRSAVRSGAEVQKEVCPLKLQTRDLQQFASIR</sequence>
<feature type="transmembrane region" description="Helical" evidence="7">
    <location>
        <begin position="95"/>
        <end position="116"/>
    </location>
</feature>
<gene>
    <name evidence="10" type="primary">APC10</name>
    <name evidence="10" type="ORF">SPIL2461_LOCUS8692</name>
</gene>
<keyword evidence="11" id="KW-1185">Reference proteome</keyword>
<dbReference type="GO" id="GO:0051301">
    <property type="term" value="P:cell division"/>
    <property type="evidence" value="ECO:0007669"/>
    <property type="project" value="UniProtKB-KW"/>
</dbReference>
<dbReference type="GO" id="GO:0009190">
    <property type="term" value="P:cyclic nucleotide biosynthetic process"/>
    <property type="evidence" value="ECO:0007669"/>
    <property type="project" value="InterPro"/>
</dbReference>
<keyword evidence="4" id="KW-0833">Ubl conjugation pathway</keyword>
<dbReference type="PANTHER" id="PTHR12936">
    <property type="entry name" value="ANAPHASE-PROMOTING COMPLEX 10"/>
    <property type="match status" value="1"/>
</dbReference>
<dbReference type="InterPro" id="IPR016901">
    <property type="entry name" value="APC10/Doc1"/>
</dbReference>
<evidence type="ECO:0000256" key="7">
    <source>
        <dbReference type="SAM" id="Phobius"/>
    </source>
</evidence>
<comment type="similarity">
    <text evidence="1">Belongs to the APC10 family.</text>
</comment>
<feature type="domain" description="DOC" evidence="9">
    <location>
        <begin position="997"/>
        <end position="1201"/>
    </location>
</feature>
<keyword evidence="7" id="KW-0812">Transmembrane</keyword>
<accession>A0A812PGP6</accession>
<feature type="domain" description="Guanylate cyclase" evidence="8">
    <location>
        <begin position="706"/>
        <end position="838"/>
    </location>
</feature>
<evidence type="ECO:0000256" key="5">
    <source>
        <dbReference type="ARBA" id="ARBA00023306"/>
    </source>
</evidence>
<dbReference type="Pfam" id="PF03256">
    <property type="entry name" value="ANAPC10"/>
    <property type="match status" value="1"/>
</dbReference>
<keyword evidence="7" id="KW-1133">Transmembrane helix</keyword>
<evidence type="ECO:0000259" key="8">
    <source>
        <dbReference type="PROSITE" id="PS50125"/>
    </source>
</evidence>
<evidence type="ECO:0000256" key="2">
    <source>
        <dbReference type="ARBA" id="ARBA00022618"/>
    </source>
</evidence>
<dbReference type="InterPro" id="IPR029787">
    <property type="entry name" value="Nucleotide_cyclase"/>
</dbReference>
<name>A0A812PGP6_SYMPI</name>
<dbReference type="OrthoDB" id="421991at2759"/>
<dbReference type="GO" id="GO:0070979">
    <property type="term" value="P:protein K11-linked ubiquitination"/>
    <property type="evidence" value="ECO:0007669"/>
    <property type="project" value="TreeGrafter"/>
</dbReference>
<dbReference type="GO" id="GO:0031145">
    <property type="term" value="P:anaphase-promoting complex-dependent catabolic process"/>
    <property type="evidence" value="ECO:0007669"/>
    <property type="project" value="InterPro"/>
</dbReference>
<feature type="compositionally biased region" description="Polar residues" evidence="6">
    <location>
        <begin position="363"/>
        <end position="374"/>
    </location>
</feature>